<evidence type="ECO:0000313" key="3">
    <source>
        <dbReference type="Proteomes" id="UP000729913"/>
    </source>
</evidence>
<keyword evidence="1" id="KW-0472">Membrane</keyword>
<name>A0A8J5RDD6_9HYME</name>
<reference evidence="2" key="1">
    <citation type="submission" date="2020-03" db="EMBL/GenBank/DDBJ databases">
        <authorList>
            <person name="Chebbi M.A."/>
            <person name="Drezen J.M."/>
        </authorList>
    </citation>
    <scope>NUCLEOTIDE SEQUENCE</scope>
    <source>
        <tissue evidence="2">Whole body</tissue>
    </source>
</reference>
<protein>
    <submittedName>
        <fullName evidence="2">Uncharacterized protein</fullName>
    </submittedName>
</protein>
<dbReference type="AlphaFoldDB" id="A0A8J5RDD6"/>
<keyword evidence="3" id="KW-1185">Reference proteome</keyword>
<proteinExistence type="predicted"/>
<dbReference type="OrthoDB" id="6572371at2759"/>
<gene>
    <name evidence="2" type="ORF">G9C98_003313</name>
</gene>
<feature type="transmembrane region" description="Helical" evidence="1">
    <location>
        <begin position="23"/>
        <end position="41"/>
    </location>
</feature>
<organism evidence="2 3">
    <name type="scientific">Cotesia typhae</name>
    <dbReference type="NCBI Taxonomy" id="2053667"/>
    <lineage>
        <taxon>Eukaryota</taxon>
        <taxon>Metazoa</taxon>
        <taxon>Ecdysozoa</taxon>
        <taxon>Arthropoda</taxon>
        <taxon>Hexapoda</taxon>
        <taxon>Insecta</taxon>
        <taxon>Pterygota</taxon>
        <taxon>Neoptera</taxon>
        <taxon>Endopterygota</taxon>
        <taxon>Hymenoptera</taxon>
        <taxon>Apocrita</taxon>
        <taxon>Ichneumonoidea</taxon>
        <taxon>Braconidae</taxon>
        <taxon>Microgastrinae</taxon>
        <taxon>Cotesia</taxon>
    </lineage>
</organism>
<dbReference type="Proteomes" id="UP000729913">
    <property type="component" value="Unassembled WGS sequence"/>
</dbReference>
<evidence type="ECO:0000313" key="2">
    <source>
        <dbReference type="EMBL" id="KAG8039006.1"/>
    </source>
</evidence>
<accession>A0A8J5RDD6</accession>
<comment type="caution">
    <text evidence="2">The sequence shown here is derived from an EMBL/GenBank/DDBJ whole genome shotgun (WGS) entry which is preliminary data.</text>
</comment>
<sequence length="101" mass="11010">MTILESCWSPIIWTNNIKAGSKAIAFYTVAMSIILITLIVYQMCGGDSTQLYNPLFEADSRLSSSCFADTDQLALDGIQLLLLVVCPVGLQTLPADTVTQY</sequence>
<keyword evidence="1" id="KW-0812">Transmembrane</keyword>
<keyword evidence="1" id="KW-1133">Transmembrane helix</keyword>
<dbReference type="EMBL" id="JAAOIC020000039">
    <property type="protein sequence ID" value="KAG8039006.1"/>
    <property type="molecule type" value="Genomic_DNA"/>
</dbReference>
<reference evidence="2" key="2">
    <citation type="submission" date="2021-04" db="EMBL/GenBank/DDBJ databases">
        <title>Genome-wide patterns of bracovirus chromosomal integration into multiple host tissues during parasitism.</title>
        <authorList>
            <person name="Chebbi M.A.C."/>
        </authorList>
    </citation>
    <scope>NUCLEOTIDE SEQUENCE</scope>
    <source>
        <tissue evidence="2">Whole body</tissue>
    </source>
</reference>
<evidence type="ECO:0000256" key="1">
    <source>
        <dbReference type="SAM" id="Phobius"/>
    </source>
</evidence>